<dbReference type="Proteomes" id="UP000321794">
    <property type="component" value="Unassembled WGS sequence"/>
</dbReference>
<feature type="region of interest" description="Disordered" evidence="1">
    <location>
        <begin position="61"/>
        <end position="95"/>
    </location>
</feature>
<protein>
    <submittedName>
        <fullName evidence="2">Uncharacterized protein</fullName>
    </submittedName>
</protein>
<evidence type="ECO:0000313" key="3">
    <source>
        <dbReference type="Proteomes" id="UP000321794"/>
    </source>
</evidence>
<reference evidence="2 3" key="1">
    <citation type="submission" date="2019-07" db="EMBL/GenBank/DDBJ databases">
        <title>Whole genome shotgun sequence of Lactobacillus zymae NBRC 107157.</title>
        <authorList>
            <person name="Hosoyama A."/>
            <person name="Uohara A."/>
            <person name="Ohji S."/>
            <person name="Ichikawa N."/>
        </authorList>
    </citation>
    <scope>NUCLEOTIDE SEQUENCE [LARGE SCALE GENOMIC DNA]</scope>
    <source>
        <strain evidence="2 3">NBRC 107157</strain>
    </source>
</reference>
<comment type="caution">
    <text evidence="2">The sequence shown here is derived from an EMBL/GenBank/DDBJ whole genome shotgun (WGS) entry which is preliminary data.</text>
</comment>
<name>A0ABQ0WZF5_9LACO</name>
<proteinExistence type="predicted"/>
<organism evidence="2 3">
    <name type="scientific">Levilactobacillus zymae</name>
    <dbReference type="NCBI Taxonomy" id="267363"/>
    <lineage>
        <taxon>Bacteria</taxon>
        <taxon>Bacillati</taxon>
        <taxon>Bacillota</taxon>
        <taxon>Bacilli</taxon>
        <taxon>Lactobacillales</taxon>
        <taxon>Lactobacillaceae</taxon>
        <taxon>Levilactobacillus</taxon>
    </lineage>
</organism>
<feature type="compositionally biased region" description="Polar residues" evidence="1">
    <location>
        <begin position="69"/>
        <end position="82"/>
    </location>
</feature>
<dbReference type="EMBL" id="BJZK01000031">
    <property type="protein sequence ID" value="GEO72953.1"/>
    <property type="molecule type" value="Genomic_DNA"/>
</dbReference>
<sequence>MEFNSLIAVFISLLAAIALAFLKPVFKLWNNWFYLTFSSKLELKIRKKKLAERRTLKQYKEELDKQSSTEKSLQNSKGGTSDTSEDDLNSTNRKN</sequence>
<accession>A0ABQ0WZF5</accession>
<dbReference type="RefSeq" id="WP_057730322.1">
    <property type="nucleotide sequence ID" value="NZ_BJZK01000031.1"/>
</dbReference>
<gene>
    <name evidence="2" type="ORF">LZY01_21210</name>
</gene>
<evidence type="ECO:0000256" key="1">
    <source>
        <dbReference type="SAM" id="MobiDB-lite"/>
    </source>
</evidence>
<keyword evidence="3" id="KW-1185">Reference proteome</keyword>
<evidence type="ECO:0000313" key="2">
    <source>
        <dbReference type="EMBL" id="GEO72953.1"/>
    </source>
</evidence>